<dbReference type="STRING" id="683124.SAMN05444337_0557"/>
<feature type="signal peptide" evidence="2">
    <location>
        <begin position="1"/>
        <end position="21"/>
    </location>
</feature>
<dbReference type="OrthoDB" id="1466811at2"/>
<dbReference type="Proteomes" id="UP000184232">
    <property type="component" value="Unassembled WGS sequence"/>
</dbReference>
<accession>A0A1M6D689</accession>
<sequence>MQKIILYTLIVLLSFITNLNAQETDSTKVQKETFEQRARKIANKIEFVTKSEKQALKEKVEAIDLQLEKGQISKEEASRLKQEEAQKSAIKIDTAIANYNDELQELIQQKVNGEVASVEGIEQKGGTMIAIGGSGNDSIGKNRTEINIGSLKVYHGEDDKKRRLSKRTTSQFVFAFGLNNIITENESLNESDYKVWGSHFYEWGLTLNSRIFKNHNLLHAKYGLSLMYNNLRPTDNRYFVKNGDLTELQDGFTNFNESRFRNVYLTAPVHLEFDFTPKKTDKDGNSYFRTHQSFRLAIGGYAGVRIKSKQILKYEEDDQKVKVKQKGDFNVNDFNYGLSAYVGYGQLSLYAKYDINPLFKDNPIEQNNISLGLRFDFN</sequence>
<evidence type="ECO:0000256" key="2">
    <source>
        <dbReference type="SAM" id="SignalP"/>
    </source>
</evidence>
<evidence type="ECO:0000313" key="3">
    <source>
        <dbReference type="EMBL" id="SHI68765.1"/>
    </source>
</evidence>
<proteinExistence type="predicted"/>
<reference evidence="4" key="1">
    <citation type="submission" date="2016-11" db="EMBL/GenBank/DDBJ databases">
        <authorList>
            <person name="Varghese N."/>
            <person name="Submissions S."/>
        </authorList>
    </citation>
    <scope>NUCLEOTIDE SEQUENCE [LARGE SCALE GENOMIC DNA]</scope>
    <source>
        <strain evidence="4">DSM 22807</strain>
    </source>
</reference>
<evidence type="ECO:0000313" key="4">
    <source>
        <dbReference type="Proteomes" id="UP000184232"/>
    </source>
</evidence>
<organism evidence="3 4">
    <name type="scientific">Flavobacterium haoranii</name>
    <dbReference type="NCBI Taxonomy" id="683124"/>
    <lineage>
        <taxon>Bacteria</taxon>
        <taxon>Pseudomonadati</taxon>
        <taxon>Bacteroidota</taxon>
        <taxon>Flavobacteriia</taxon>
        <taxon>Flavobacteriales</taxon>
        <taxon>Flavobacteriaceae</taxon>
        <taxon>Flavobacterium</taxon>
    </lineage>
</organism>
<name>A0A1M6D689_9FLAO</name>
<evidence type="ECO:0000256" key="1">
    <source>
        <dbReference type="SAM" id="Coils"/>
    </source>
</evidence>
<dbReference type="RefSeq" id="WP_072783373.1">
    <property type="nucleotide sequence ID" value="NZ_FQZH01000001.1"/>
</dbReference>
<dbReference type="AlphaFoldDB" id="A0A1M6D689"/>
<dbReference type="EMBL" id="FQZH01000001">
    <property type="protein sequence ID" value="SHI68765.1"/>
    <property type="molecule type" value="Genomic_DNA"/>
</dbReference>
<protein>
    <recommendedName>
        <fullName evidence="5">Outer membrane protein beta-barrel domain-containing protein</fullName>
    </recommendedName>
</protein>
<evidence type="ECO:0008006" key="5">
    <source>
        <dbReference type="Google" id="ProtNLM"/>
    </source>
</evidence>
<gene>
    <name evidence="3" type="ORF">SAMN05444337_0557</name>
</gene>
<keyword evidence="1" id="KW-0175">Coiled coil</keyword>
<feature type="chain" id="PRO_5009916611" description="Outer membrane protein beta-barrel domain-containing protein" evidence="2">
    <location>
        <begin position="22"/>
        <end position="378"/>
    </location>
</feature>
<feature type="coiled-coil region" evidence="1">
    <location>
        <begin position="89"/>
        <end position="116"/>
    </location>
</feature>
<keyword evidence="2" id="KW-0732">Signal</keyword>
<keyword evidence="4" id="KW-1185">Reference proteome</keyword>